<evidence type="ECO:0000313" key="3">
    <source>
        <dbReference type="Proteomes" id="UP001283361"/>
    </source>
</evidence>
<protein>
    <submittedName>
        <fullName evidence="2">Uncharacterized protein</fullName>
    </submittedName>
</protein>
<name>A0AAE1CK95_9GAST</name>
<organism evidence="2 3">
    <name type="scientific">Elysia crispata</name>
    <name type="common">lettuce slug</name>
    <dbReference type="NCBI Taxonomy" id="231223"/>
    <lineage>
        <taxon>Eukaryota</taxon>
        <taxon>Metazoa</taxon>
        <taxon>Spiralia</taxon>
        <taxon>Lophotrochozoa</taxon>
        <taxon>Mollusca</taxon>
        <taxon>Gastropoda</taxon>
        <taxon>Heterobranchia</taxon>
        <taxon>Euthyneura</taxon>
        <taxon>Panpulmonata</taxon>
        <taxon>Sacoglossa</taxon>
        <taxon>Placobranchoidea</taxon>
        <taxon>Plakobranchidae</taxon>
        <taxon>Elysia</taxon>
    </lineage>
</organism>
<reference evidence="2" key="1">
    <citation type="journal article" date="2023" name="G3 (Bethesda)">
        <title>A reference genome for the long-term kleptoplast-retaining sea slug Elysia crispata morphotype clarki.</title>
        <authorList>
            <person name="Eastman K.E."/>
            <person name="Pendleton A.L."/>
            <person name="Shaikh M.A."/>
            <person name="Suttiyut T."/>
            <person name="Ogas R."/>
            <person name="Tomko P."/>
            <person name="Gavelis G."/>
            <person name="Widhalm J.R."/>
            <person name="Wisecaver J.H."/>
        </authorList>
    </citation>
    <scope>NUCLEOTIDE SEQUENCE</scope>
    <source>
        <strain evidence="2">ECLA1</strain>
    </source>
</reference>
<feature type="region of interest" description="Disordered" evidence="1">
    <location>
        <begin position="1"/>
        <end position="28"/>
    </location>
</feature>
<accession>A0AAE1CK95</accession>
<dbReference type="EMBL" id="JAWDGP010007831">
    <property type="protein sequence ID" value="KAK3703490.1"/>
    <property type="molecule type" value="Genomic_DNA"/>
</dbReference>
<comment type="caution">
    <text evidence="2">The sequence shown here is derived from an EMBL/GenBank/DDBJ whole genome shotgun (WGS) entry which is preliminary data.</text>
</comment>
<proteinExistence type="predicted"/>
<keyword evidence="3" id="KW-1185">Reference proteome</keyword>
<evidence type="ECO:0000313" key="2">
    <source>
        <dbReference type="EMBL" id="KAK3703490.1"/>
    </source>
</evidence>
<evidence type="ECO:0000256" key="1">
    <source>
        <dbReference type="SAM" id="MobiDB-lite"/>
    </source>
</evidence>
<gene>
    <name evidence="2" type="ORF">RRG08_024793</name>
</gene>
<feature type="compositionally biased region" description="Basic and acidic residues" evidence="1">
    <location>
        <begin position="11"/>
        <end position="20"/>
    </location>
</feature>
<sequence length="72" mass="7776">MFSEIPVSDFVGRRGREHPVKGAQPAPARSVHLKGISLAESYLYVPRLPRKANVQSVEASAGSLTHTPGRLP</sequence>
<dbReference type="Proteomes" id="UP001283361">
    <property type="component" value="Unassembled WGS sequence"/>
</dbReference>
<dbReference type="AlphaFoldDB" id="A0AAE1CK95"/>